<dbReference type="InterPro" id="IPR036732">
    <property type="entry name" value="AFP_Neu5c_C_sf"/>
</dbReference>
<dbReference type="AlphaFoldDB" id="A0A9P1L2Q7"/>
<dbReference type="InterPro" id="IPR051690">
    <property type="entry name" value="PseI-like"/>
</dbReference>
<dbReference type="PANTHER" id="PTHR42966:SF1">
    <property type="entry name" value="SIALIC ACID SYNTHASE"/>
    <property type="match status" value="1"/>
</dbReference>
<dbReference type="SUPFAM" id="SSF51269">
    <property type="entry name" value="AFP III-like domain"/>
    <property type="match status" value="1"/>
</dbReference>
<dbReference type="Pfam" id="PF08666">
    <property type="entry name" value="SAF"/>
    <property type="match status" value="1"/>
</dbReference>
<dbReference type="GO" id="GO:0050462">
    <property type="term" value="F:N-acetylneuraminate synthase activity"/>
    <property type="evidence" value="ECO:0007669"/>
    <property type="project" value="UniProtKB-EC"/>
</dbReference>
<feature type="domain" description="AFP-like" evidence="1">
    <location>
        <begin position="290"/>
        <end position="348"/>
    </location>
</feature>
<gene>
    <name evidence="2" type="primary">spsE</name>
    <name evidence="2" type="ORF">UMC4404_15291</name>
</gene>
<evidence type="ECO:0000313" key="3">
    <source>
        <dbReference type="Proteomes" id="UP000049685"/>
    </source>
</evidence>
<dbReference type="InterPro" id="IPR006190">
    <property type="entry name" value="SAF_AFP_Neu5Ac"/>
</dbReference>
<accession>A0A9P1L2Q7</accession>
<dbReference type="EMBL" id="CDNY01000003">
    <property type="protein sequence ID" value="CEO33549.1"/>
    <property type="molecule type" value="Genomic_DNA"/>
</dbReference>
<dbReference type="NCBIfam" id="TIGR03569">
    <property type="entry name" value="NeuB_NnaB"/>
    <property type="match status" value="1"/>
</dbReference>
<dbReference type="InterPro" id="IPR013132">
    <property type="entry name" value="PseI/NeuA/B-like_N"/>
</dbReference>
<comment type="caution">
    <text evidence="2">The sequence shown here is derived from an EMBL/GenBank/DDBJ whole genome shotgun (WGS) entry which is preliminary data.</text>
</comment>
<dbReference type="PANTHER" id="PTHR42966">
    <property type="entry name" value="N-ACETYLNEURAMINATE SYNTHASE"/>
    <property type="match status" value="1"/>
</dbReference>
<name>A0A9P1L2Q7_PARSO</name>
<dbReference type="Gene3D" id="3.20.20.70">
    <property type="entry name" value="Aldolase class I"/>
    <property type="match status" value="1"/>
</dbReference>
<dbReference type="SMART" id="SM00858">
    <property type="entry name" value="SAF"/>
    <property type="match status" value="1"/>
</dbReference>
<proteinExistence type="predicted"/>
<evidence type="ECO:0000259" key="1">
    <source>
        <dbReference type="PROSITE" id="PS50844"/>
    </source>
</evidence>
<dbReference type="PROSITE" id="PS50844">
    <property type="entry name" value="AFP_LIKE"/>
    <property type="match status" value="1"/>
</dbReference>
<dbReference type="RefSeq" id="WP_057558685.1">
    <property type="nucleotide sequence ID" value="NZ_CDNY01000003.1"/>
</dbReference>
<dbReference type="GO" id="GO:0047444">
    <property type="term" value="F:N-acylneuraminate-9-phosphate synthase activity"/>
    <property type="evidence" value="ECO:0007669"/>
    <property type="project" value="TreeGrafter"/>
</dbReference>
<dbReference type="Gene3D" id="3.90.1210.10">
    <property type="entry name" value="Antifreeze-like/N-acetylneuraminic acid synthase C-terminal domain"/>
    <property type="match status" value="1"/>
</dbReference>
<dbReference type="InterPro" id="IPR013974">
    <property type="entry name" value="SAF"/>
</dbReference>
<protein>
    <submittedName>
        <fullName evidence="2">N-acetylneuraminate synthase</fullName>
        <ecNumber evidence="2">2.5.1.56</ecNumber>
    </submittedName>
</protein>
<evidence type="ECO:0000313" key="2">
    <source>
        <dbReference type="EMBL" id="CEO33549.1"/>
    </source>
</evidence>
<dbReference type="SUPFAM" id="SSF51569">
    <property type="entry name" value="Aldolase"/>
    <property type="match status" value="1"/>
</dbReference>
<sequence length="348" mass="38643">MNKNYMQIGNRKIGEDYAPLVIAEIGINHEGSLKTAFEMVDAAYEAGAEVIKHQTHVVEDEMSKAAKKVIPGNTDVSIYDVMKRCALNEEDETKLKEYVESKGMIFISTPFSRSAANRLERMGVKAYKIGSGECNNYPLIDHIASFGKPIILSTGMNDIESIRKSVEIMEKHGVKYSLLHCTNLYPTPANLVRLGGMEELQKEFPNAIVGLSDHTVNNNACLAATALGASVLERHFTDSKDRPGPDIVCSMDPKELKELIEGSKEIQQMRGGKKVAAKEEQVTIDFAFATVVTTKDLKKGDVLSKDNIWVKRPGTGQIKAEHYESLIGKRINKDIENDEHLSWADIEE</sequence>
<dbReference type="InterPro" id="IPR057736">
    <property type="entry name" value="SAF_PseI/NeuA/NeuB"/>
</dbReference>
<dbReference type="InterPro" id="IPR020007">
    <property type="entry name" value="NeuB/NeuA"/>
</dbReference>
<reference evidence="3" key="1">
    <citation type="submission" date="2015-01" db="EMBL/GenBank/DDBJ databases">
        <authorList>
            <person name="Aslett A.Martin."/>
            <person name="De Silva Nishadi"/>
        </authorList>
    </citation>
    <scope>NUCLEOTIDE SEQUENCE [LARGE SCALE GENOMIC DNA]</scope>
    <source>
        <strain evidence="3">UMC4404</strain>
    </source>
</reference>
<dbReference type="Proteomes" id="UP000049685">
    <property type="component" value="Unassembled WGS sequence"/>
</dbReference>
<keyword evidence="2" id="KW-0808">Transferase</keyword>
<dbReference type="EC" id="2.5.1.56" evidence="2"/>
<dbReference type="GO" id="GO:0016051">
    <property type="term" value="P:carbohydrate biosynthetic process"/>
    <property type="evidence" value="ECO:0007669"/>
    <property type="project" value="InterPro"/>
</dbReference>
<dbReference type="InterPro" id="IPR013785">
    <property type="entry name" value="Aldolase_TIM"/>
</dbReference>
<dbReference type="CDD" id="cd11615">
    <property type="entry name" value="SAF_NeuB_like"/>
    <property type="match status" value="1"/>
</dbReference>
<organism evidence="2 3">
    <name type="scientific">Paraclostridium sordellii</name>
    <name type="common">Clostridium sordellii</name>
    <dbReference type="NCBI Taxonomy" id="1505"/>
    <lineage>
        <taxon>Bacteria</taxon>
        <taxon>Bacillati</taxon>
        <taxon>Bacillota</taxon>
        <taxon>Clostridia</taxon>
        <taxon>Peptostreptococcales</taxon>
        <taxon>Peptostreptococcaceae</taxon>
        <taxon>Paraclostridium</taxon>
    </lineage>
</organism>
<dbReference type="Pfam" id="PF03102">
    <property type="entry name" value="NeuB"/>
    <property type="match status" value="1"/>
</dbReference>